<evidence type="ECO:0000256" key="1">
    <source>
        <dbReference type="SAM" id="MobiDB-lite"/>
    </source>
</evidence>
<dbReference type="EMBL" id="CAFBNF010000037">
    <property type="protein sequence ID" value="CAB4935826.1"/>
    <property type="molecule type" value="Genomic_DNA"/>
</dbReference>
<feature type="region of interest" description="Disordered" evidence="1">
    <location>
        <begin position="44"/>
        <end position="65"/>
    </location>
</feature>
<organism evidence="2">
    <name type="scientific">freshwater metagenome</name>
    <dbReference type="NCBI Taxonomy" id="449393"/>
    <lineage>
        <taxon>unclassified sequences</taxon>
        <taxon>metagenomes</taxon>
        <taxon>ecological metagenomes</taxon>
    </lineage>
</organism>
<feature type="compositionally biased region" description="Polar residues" evidence="1">
    <location>
        <begin position="56"/>
        <end position="65"/>
    </location>
</feature>
<gene>
    <name evidence="2" type="ORF">UFOPK3773_00528</name>
</gene>
<proteinExistence type="predicted"/>
<evidence type="ECO:0000313" key="2">
    <source>
        <dbReference type="EMBL" id="CAB4935826.1"/>
    </source>
</evidence>
<dbReference type="AlphaFoldDB" id="A0A6J7IYF9"/>
<sequence>MFSRARESRIPISRITALVDTDSSQMIGRKSELIRSIGAATASDMPSTLRRARRLGTNSPTTRVK</sequence>
<accession>A0A6J7IYF9</accession>
<protein>
    <submittedName>
        <fullName evidence="2">Unannotated protein</fullName>
    </submittedName>
</protein>
<name>A0A6J7IYF9_9ZZZZ</name>
<reference evidence="2" key="1">
    <citation type="submission" date="2020-05" db="EMBL/GenBank/DDBJ databases">
        <authorList>
            <person name="Chiriac C."/>
            <person name="Salcher M."/>
            <person name="Ghai R."/>
            <person name="Kavagutti S V."/>
        </authorList>
    </citation>
    <scope>NUCLEOTIDE SEQUENCE</scope>
</reference>